<evidence type="ECO:0000256" key="7">
    <source>
        <dbReference type="ARBA" id="ARBA00023125"/>
    </source>
</evidence>
<dbReference type="HOGENOM" id="CLU_001474_0_0_1"/>
<feature type="compositionally biased region" description="Basic and acidic residues" evidence="9">
    <location>
        <begin position="218"/>
        <end position="233"/>
    </location>
</feature>
<dbReference type="Gene3D" id="3.40.960.10">
    <property type="entry name" value="VSR Endonuclease"/>
    <property type="match status" value="1"/>
</dbReference>
<protein>
    <recommendedName>
        <fullName evidence="2">DNA-directed DNA polymerase</fullName>
        <ecNumber evidence="2">2.7.7.7</ecNumber>
    </recommendedName>
</protein>
<dbReference type="SUPFAM" id="SSF52980">
    <property type="entry name" value="Restriction endonuclease-like"/>
    <property type="match status" value="1"/>
</dbReference>
<keyword evidence="12" id="KW-1185">Reference proteome</keyword>
<organism evidence="12">
    <name type="scientific">Caenorhabditis remanei</name>
    <name type="common">Caenorhabditis vulgaris</name>
    <dbReference type="NCBI Taxonomy" id="31234"/>
    <lineage>
        <taxon>Eukaryota</taxon>
        <taxon>Metazoa</taxon>
        <taxon>Ecdysozoa</taxon>
        <taxon>Nematoda</taxon>
        <taxon>Chromadorea</taxon>
        <taxon>Rhabditida</taxon>
        <taxon>Rhabditina</taxon>
        <taxon>Rhabditomorpha</taxon>
        <taxon>Rhabditoidea</taxon>
        <taxon>Rhabditidae</taxon>
        <taxon>Peloderinae</taxon>
        <taxon>Caenorhabditis</taxon>
    </lineage>
</organism>
<accession>E3MEN7</accession>
<feature type="region of interest" description="Disordered" evidence="9">
    <location>
        <begin position="209"/>
        <end position="241"/>
    </location>
</feature>
<dbReference type="GO" id="GO:0042575">
    <property type="term" value="C:DNA polymerase complex"/>
    <property type="evidence" value="ECO:0007669"/>
    <property type="project" value="UniProtKB-ARBA"/>
</dbReference>
<evidence type="ECO:0000256" key="1">
    <source>
        <dbReference type="ARBA" id="ARBA00005755"/>
    </source>
</evidence>
<dbReference type="InterPro" id="IPR023211">
    <property type="entry name" value="DNA_pol_palm_dom_sf"/>
</dbReference>
<dbReference type="EMBL" id="DS268439">
    <property type="protein sequence ID" value="EFP00492.1"/>
    <property type="molecule type" value="Genomic_DNA"/>
</dbReference>
<evidence type="ECO:0000256" key="2">
    <source>
        <dbReference type="ARBA" id="ARBA00012417"/>
    </source>
</evidence>
<keyword evidence="3" id="KW-0808">Transferase</keyword>
<proteinExistence type="inferred from homology"/>
<evidence type="ECO:0000313" key="12">
    <source>
        <dbReference type="Proteomes" id="UP000008281"/>
    </source>
</evidence>
<dbReference type="GO" id="GO:0006260">
    <property type="term" value="P:DNA replication"/>
    <property type="evidence" value="ECO:0007669"/>
    <property type="project" value="UniProtKB-KW"/>
</dbReference>
<dbReference type="Gene3D" id="3.30.420.10">
    <property type="entry name" value="Ribonuclease H-like superfamily/Ribonuclease H"/>
    <property type="match status" value="1"/>
</dbReference>
<feature type="domain" description="DNA-directed DNA polymerase family B mitochondria/virus" evidence="10">
    <location>
        <begin position="781"/>
        <end position="1295"/>
    </location>
</feature>
<dbReference type="InterPro" id="IPR011335">
    <property type="entry name" value="Restrct_endonuc-II-like"/>
</dbReference>
<evidence type="ECO:0000259" key="10">
    <source>
        <dbReference type="Pfam" id="PF03175"/>
    </source>
</evidence>
<name>E3MEN7_CAERE</name>
<sequence>MDSDDSFQEGQGHGNYAQALCKFLQILSSVIINFIVDEEPLANIQEVEMLNEDNEGDDDGDVSNIFEYICSEDSDVRAEDNDADQSNVFNEMHHDDENIPAPNREFCPILSRVNTIIIDNEEPLVNIQEVEMLNEDEDDGDVSNIFEYIFSGDSDVRAEDNDIGSDQSNVFNGMHHDDDENIPASNREFFPILSRVNTNIIDNEEPLPAAQVESGSIGHDDSRSDDSQNRDHYGAGAPVPPPAAVDFVPNMNFPTTEELAYLERYVEYEGAEPEALNHRLHSVADNGFVLINLDSLEDGVTLHQHIEKLFDIFIRKMIEKVGGTLEDTIYWVRLTHASDVQSKFYMSHTTYVKGTGHHLMNRLALHMQSNKSLQLDGGLHIGMFFFKKHNPSGAGKIVLSQQTLKRLGLNRQLVETETHCLPVSLVIGRKLAEYKNCKDKILRKKLENEYRQITRADKKKTGATAHNQMEAARQLLRDCGMDVNQGVHNQDDLEKLAKALPTYRICVCVKLGIQTVTLSTDFPIYNDGAPNIIALYMEQSHFEPFDITKKSLVADIYYCEHCQKIITDASQASRKNHNKLCAAKCRRCGVLNCALPTLEDLAAKYNKKCDTCRVTFNAKACYESHLVKSSSPVNPKSHCDLYRLCEICTRKVRSGDHKCGDKYCPVCCQYRQQGHDCAHSLPSAKHRQDCLKKQKEYRLFVVDIESKVTSSSSPPTRSATKGPAHVPNVICGQFMCEKCVGESGCHYCGPQHQFTYKDEATKGPAMKRFVEFMSNDIRFNNCIILAHNGGKYDHSYILAEVIAATGATPNILMNGNQIIQAEVVLNDKIKVIFKDTFNFLPMALSQMPAAFGFEELCKGTFPYMFNHEDHYGKKFSSLPNKAYYQPELMTPPNKAKFDEWYEKNKDKEFDFDKEILQYCEDDVNILVKAIGKYIEICSQIFNNWNPIVQTCTLAGFVMFVMKHEHFEKGVVGYIPENGFPNPGRSNSVLALKYLQWLNEKNPELEIQHSLNGGEYKITNGASSYYVDGYSKPKDTVYEVNGCMWHGCEMCFPERDAKCPCKPDSTFRDLFEATKDREKNITQKGHTVKAIWECELRAQIAKNPEMKTFFEDCRHTHNLRPRESMFGGRTQPFQSYVKADSQYTIEYLDYCSLYPWTNMMGAFYPKGQPTVLKKDFDAIIPGKALKYRGVVFCDMLAPPDTAFGVLPHRSNHKLLFPLCRTCATQSNGKKCTHTEEKQRYLTGCWVTEELNLAIEMGYQVKKIHEVWHWDDSKWFKGGFFRKYLEPLLKMKHEASGWPRPNMSDKEKEDHIKAIFENDGVLICADKVKKNPALRQMAKLFLNSAWGKFAQNPMKTEVKLFNVNDGDGIFQFLNSNLHEPKTMDRFGQQHILASREPLKEGLSAGKFTNVVYGSITTAIARIRLYKAMMLVGPENLIYCDADSVIFRQKIGEDPLKSLKGDGLGMLTNEVPAGKRITEVVTVAPKVYALKMEDEKGEVNYSIKAKGMTLNCETLKCVSFDNMKKMMMDHIAQQPVTPLNGVKLSMRQGIKRPFDPHHNQLNPKRMRPVTDKGEFNSGRTLAYGTLPAQTKVVPNYPFV</sequence>
<evidence type="ECO:0000313" key="11">
    <source>
        <dbReference type="EMBL" id="EFP00492.1"/>
    </source>
</evidence>
<evidence type="ECO:0000256" key="6">
    <source>
        <dbReference type="ARBA" id="ARBA00022932"/>
    </source>
</evidence>
<evidence type="ECO:0000256" key="5">
    <source>
        <dbReference type="ARBA" id="ARBA00022705"/>
    </source>
</evidence>
<dbReference type="PANTHER" id="PTHR33568">
    <property type="entry name" value="DNA POLYMERASE"/>
    <property type="match status" value="1"/>
</dbReference>
<dbReference type="InParanoid" id="E3MEN7"/>
<dbReference type="eggNOG" id="ENOG502QQ9V">
    <property type="taxonomic scope" value="Eukaryota"/>
</dbReference>
<evidence type="ECO:0000256" key="4">
    <source>
        <dbReference type="ARBA" id="ARBA00022695"/>
    </source>
</evidence>
<dbReference type="InterPro" id="IPR004868">
    <property type="entry name" value="DNA-dir_DNA_pol_B_mt/vir"/>
</dbReference>
<reference evidence="11" key="1">
    <citation type="submission" date="2007-07" db="EMBL/GenBank/DDBJ databases">
        <title>PCAP assembly of the Caenorhabditis remanei genome.</title>
        <authorList>
            <consortium name="The Caenorhabditis remanei Sequencing Consortium"/>
            <person name="Wilson R.K."/>
        </authorList>
    </citation>
    <scope>NUCLEOTIDE SEQUENCE [LARGE SCALE GENOMIC DNA]</scope>
    <source>
        <strain evidence="11">PB4641</strain>
    </source>
</reference>
<keyword evidence="5" id="KW-0235">DNA replication</keyword>
<dbReference type="GO" id="GO:0000166">
    <property type="term" value="F:nucleotide binding"/>
    <property type="evidence" value="ECO:0007669"/>
    <property type="project" value="InterPro"/>
</dbReference>
<dbReference type="InterPro" id="IPR043502">
    <property type="entry name" value="DNA/RNA_pol_sf"/>
</dbReference>
<dbReference type="EC" id="2.7.7.7" evidence="2"/>
<dbReference type="GO" id="GO:0003677">
    <property type="term" value="F:DNA binding"/>
    <property type="evidence" value="ECO:0007669"/>
    <property type="project" value="UniProtKB-KW"/>
</dbReference>
<evidence type="ECO:0000256" key="9">
    <source>
        <dbReference type="SAM" id="MobiDB-lite"/>
    </source>
</evidence>
<dbReference type="Gene3D" id="1.10.287.690">
    <property type="entry name" value="Helix hairpin bin"/>
    <property type="match status" value="1"/>
</dbReference>
<dbReference type="PANTHER" id="PTHR33568:SF3">
    <property type="entry name" value="DNA-DIRECTED DNA POLYMERASE"/>
    <property type="match status" value="1"/>
</dbReference>
<feature type="region of interest" description="Disordered" evidence="9">
    <location>
        <begin position="1549"/>
        <end position="1571"/>
    </location>
</feature>
<keyword evidence="4" id="KW-0548">Nucleotidyltransferase</keyword>
<dbReference type="GO" id="GO:0006281">
    <property type="term" value="P:DNA repair"/>
    <property type="evidence" value="ECO:0007669"/>
    <property type="project" value="UniProtKB-ARBA"/>
</dbReference>
<dbReference type="Pfam" id="PF03175">
    <property type="entry name" value="DNA_pol_B_2"/>
    <property type="match status" value="2"/>
</dbReference>
<evidence type="ECO:0000256" key="3">
    <source>
        <dbReference type="ARBA" id="ARBA00022679"/>
    </source>
</evidence>
<keyword evidence="6" id="KW-0239">DNA-directed DNA polymerase</keyword>
<dbReference type="SUPFAM" id="SSF53098">
    <property type="entry name" value="Ribonuclease H-like"/>
    <property type="match status" value="1"/>
</dbReference>
<comment type="catalytic activity">
    <reaction evidence="8">
        <text>DNA(n) + a 2'-deoxyribonucleoside 5'-triphosphate = DNA(n+1) + diphosphate</text>
        <dbReference type="Rhea" id="RHEA:22508"/>
        <dbReference type="Rhea" id="RHEA-COMP:17339"/>
        <dbReference type="Rhea" id="RHEA-COMP:17340"/>
        <dbReference type="ChEBI" id="CHEBI:33019"/>
        <dbReference type="ChEBI" id="CHEBI:61560"/>
        <dbReference type="ChEBI" id="CHEBI:173112"/>
        <dbReference type="EC" id="2.7.7.7"/>
    </reaction>
</comment>
<gene>
    <name evidence="11" type="ORF">CRE_21759</name>
</gene>
<dbReference type="OrthoDB" id="5833128at2759"/>
<dbReference type="SUPFAM" id="SSF56672">
    <property type="entry name" value="DNA/RNA polymerases"/>
    <property type="match status" value="1"/>
</dbReference>
<evidence type="ECO:0000256" key="8">
    <source>
        <dbReference type="ARBA" id="ARBA00049244"/>
    </source>
</evidence>
<dbReference type="InterPro" id="IPR012337">
    <property type="entry name" value="RNaseH-like_sf"/>
</dbReference>
<comment type="similarity">
    <text evidence="1">Belongs to the DNA polymerase type-B family.</text>
</comment>
<dbReference type="STRING" id="31234.E3MEN7"/>
<feature type="domain" description="DNA-directed DNA polymerase family B mitochondria/virus" evidence="10">
    <location>
        <begin position="1325"/>
        <end position="1364"/>
    </location>
</feature>
<dbReference type="GO" id="GO:0003887">
    <property type="term" value="F:DNA-directed DNA polymerase activity"/>
    <property type="evidence" value="ECO:0007669"/>
    <property type="project" value="UniProtKB-KW"/>
</dbReference>
<keyword evidence="7" id="KW-0238">DNA-binding</keyword>
<dbReference type="Gene3D" id="3.90.1600.10">
    <property type="entry name" value="Palm domain of DNA polymerase"/>
    <property type="match status" value="1"/>
</dbReference>
<dbReference type="InterPro" id="IPR036397">
    <property type="entry name" value="RNaseH_sf"/>
</dbReference>
<dbReference type="Proteomes" id="UP000008281">
    <property type="component" value="Unassembled WGS sequence"/>
</dbReference>